<accession>A0A1H4PNU8</accession>
<evidence type="ECO:0000259" key="1">
    <source>
        <dbReference type="Pfam" id="PF06974"/>
    </source>
</evidence>
<name>A0A1H4PNU8_TSUTY</name>
<keyword evidence="3" id="KW-1185">Reference proteome</keyword>
<sequence>MTDGLLSPRDARTYWASRVIPSDQFLLYCFDHGAGPAPSAAEVADVVLARAPSVTDLRLRIAPAPGDLEHPAWAPGEVADVREGIAHSWDAVPAGVARLFARQVDATVAPWRLHVFPRVAGAPRCTGHATVVVLQVAHALADGRRSAEIARALFGTGGTGEVPVFRPLPGPVRAARGLLGLPVALARTVALGALAPRARAAIDRRTAAGALPPAVPGCPRTLLNAAPDATRDVRMLVRDGASLHSEHTVTVTALAAVSLAVERYLRSRGGSVPAELSAEVMVARERRHGERNAFGNVSVPLYPGEPAAERPGRIAAALAAARERAASPLWRTVGAAEDAAPSSLAVLGVRAFDPTLLPDTMAGATVLSSVHRGPADLELLGGRSVFTAGFPALSPAMGLTHGVHGLGETVTVSATSSRTAVPDPDAYADLLAAALDEVAQDR</sequence>
<feature type="domain" description="O-acyltransferase WSD1 C-terminal" evidence="1">
    <location>
        <begin position="292"/>
        <end position="437"/>
    </location>
</feature>
<proteinExistence type="predicted"/>
<dbReference type="AlphaFoldDB" id="A0A1H4PNU8"/>
<dbReference type="OrthoDB" id="4370976at2"/>
<evidence type="ECO:0000313" key="2">
    <source>
        <dbReference type="EMBL" id="SEC08924.1"/>
    </source>
</evidence>
<protein>
    <recommendedName>
        <fullName evidence="1">O-acyltransferase WSD1 C-terminal domain-containing protein</fullName>
    </recommendedName>
</protein>
<dbReference type="InterPro" id="IPR009721">
    <property type="entry name" value="O-acyltransferase_WSD1_C"/>
</dbReference>
<dbReference type="STRING" id="57704.SAMN04489793_1499"/>
<dbReference type="RefSeq" id="WP_068741100.1">
    <property type="nucleotide sequence ID" value="NZ_FNSA01000003.1"/>
</dbReference>
<organism evidence="2 3">
    <name type="scientific">Tsukamurella tyrosinosolvens</name>
    <dbReference type="NCBI Taxonomy" id="57704"/>
    <lineage>
        <taxon>Bacteria</taxon>
        <taxon>Bacillati</taxon>
        <taxon>Actinomycetota</taxon>
        <taxon>Actinomycetes</taxon>
        <taxon>Mycobacteriales</taxon>
        <taxon>Tsukamurellaceae</taxon>
        <taxon>Tsukamurella</taxon>
    </lineage>
</organism>
<dbReference type="EMBL" id="FNSA01000003">
    <property type="protein sequence ID" value="SEC08924.1"/>
    <property type="molecule type" value="Genomic_DNA"/>
</dbReference>
<evidence type="ECO:0000313" key="3">
    <source>
        <dbReference type="Proteomes" id="UP000182241"/>
    </source>
</evidence>
<gene>
    <name evidence="2" type="ORF">SAMN04489793_1499</name>
</gene>
<dbReference type="Pfam" id="PF06974">
    <property type="entry name" value="WS_DGAT_C"/>
    <property type="match status" value="1"/>
</dbReference>
<dbReference type="Proteomes" id="UP000182241">
    <property type="component" value="Unassembled WGS sequence"/>
</dbReference>
<reference evidence="3" key="1">
    <citation type="submission" date="2016-10" db="EMBL/GenBank/DDBJ databases">
        <authorList>
            <person name="Varghese N."/>
            <person name="Submissions S."/>
        </authorList>
    </citation>
    <scope>NUCLEOTIDE SEQUENCE [LARGE SCALE GENOMIC DNA]</scope>
    <source>
        <strain evidence="3">DSM 44234</strain>
    </source>
</reference>